<dbReference type="InterPro" id="IPR001509">
    <property type="entry name" value="Epimerase_deHydtase"/>
</dbReference>
<dbReference type="InterPro" id="IPR036291">
    <property type="entry name" value="NAD(P)-bd_dom_sf"/>
</dbReference>
<dbReference type="PANTHER" id="PTHR43245">
    <property type="entry name" value="BIFUNCTIONAL POLYMYXIN RESISTANCE PROTEIN ARNA"/>
    <property type="match status" value="1"/>
</dbReference>
<dbReference type="PANTHER" id="PTHR43245:SF13">
    <property type="entry name" value="UDP-D-APIOSE_UDP-D-XYLOSE SYNTHASE 2"/>
    <property type="match status" value="1"/>
</dbReference>
<sequence>MTKRILITGVSGCIGHYIAEILIQQTDYELYFLVRNPDKLGFDYQARSGIFLIKADLRDIEQYRELLPTINIAILAATSWGGLEEVFAVNVKSTLNLIKHLNPEVCEQILYFSTASVLGRDNQMLKEAGEIGTDYIRSKYECLHQLLDLEQTLPRLRILFPTLVLGGDTNKPYSHLTSGLPDVIKQLNFIRWLKADASFHFIHGEDIAKVVYYLVNHPPNSLSTEHIILGNPAITVNQAVEEICHFYHKKIYFRINLSSTLTNIIIKVFKIQIADWDRFCISYRHFTYQNPINPSVFNVKPSYPTLTAILKQNSKQ</sequence>
<proteinExistence type="predicted"/>
<comment type="caution">
    <text evidence="2">The sequence shown here is derived from an EMBL/GenBank/DDBJ whole genome shotgun (WGS) entry which is preliminary data.</text>
</comment>
<reference evidence="2 3" key="1">
    <citation type="journal article" date="2013" name="Front. Microbiol.">
        <title>Comparative genomic analyses of the cyanobacterium, Lyngbya aestuarii BL J, a powerful hydrogen producer.</title>
        <authorList>
            <person name="Kothari A."/>
            <person name="Vaughn M."/>
            <person name="Garcia-Pichel F."/>
        </authorList>
    </citation>
    <scope>NUCLEOTIDE SEQUENCE [LARGE SCALE GENOMIC DNA]</scope>
    <source>
        <strain evidence="2 3">BL J</strain>
    </source>
</reference>
<gene>
    <name evidence="2" type="ORF">M595_2569</name>
</gene>
<dbReference type="Gene3D" id="3.40.50.720">
    <property type="entry name" value="NAD(P)-binding Rossmann-like Domain"/>
    <property type="match status" value="1"/>
</dbReference>
<evidence type="ECO:0000313" key="3">
    <source>
        <dbReference type="Proteomes" id="UP000017127"/>
    </source>
</evidence>
<name>U7QHV8_9CYAN</name>
<dbReference type="EMBL" id="AUZM01000021">
    <property type="protein sequence ID" value="ERT07468.1"/>
    <property type="molecule type" value="Genomic_DNA"/>
</dbReference>
<protein>
    <submittedName>
        <fullName evidence="2">Short chain dehydrogenase family protein</fullName>
    </submittedName>
</protein>
<accession>U7QHV8</accession>
<evidence type="ECO:0000259" key="1">
    <source>
        <dbReference type="Pfam" id="PF01370"/>
    </source>
</evidence>
<dbReference type="RefSeq" id="WP_023066308.1">
    <property type="nucleotide sequence ID" value="NZ_AUZM01000021.1"/>
</dbReference>
<evidence type="ECO:0000313" key="2">
    <source>
        <dbReference type="EMBL" id="ERT07468.1"/>
    </source>
</evidence>
<keyword evidence="3" id="KW-1185">Reference proteome</keyword>
<dbReference type="AlphaFoldDB" id="U7QHV8"/>
<organism evidence="2 3">
    <name type="scientific">Lyngbya aestuarii BL J</name>
    <dbReference type="NCBI Taxonomy" id="1348334"/>
    <lineage>
        <taxon>Bacteria</taxon>
        <taxon>Bacillati</taxon>
        <taxon>Cyanobacteriota</taxon>
        <taxon>Cyanophyceae</taxon>
        <taxon>Oscillatoriophycideae</taxon>
        <taxon>Oscillatoriales</taxon>
        <taxon>Microcoleaceae</taxon>
        <taxon>Lyngbya</taxon>
    </lineage>
</organism>
<dbReference type="SUPFAM" id="SSF51735">
    <property type="entry name" value="NAD(P)-binding Rossmann-fold domains"/>
    <property type="match status" value="1"/>
</dbReference>
<feature type="domain" description="NAD-dependent epimerase/dehydratase" evidence="1">
    <location>
        <begin position="5"/>
        <end position="230"/>
    </location>
</feature>
<dbReference type="PATRIC" id="fig|1348334.3.peg.2488"/>
<dbReference type="Pfam" id="PF01370">
    <property type="entry name" value="Epimerase"/>
    <property type="match status" value="1"/>
</dbReference>
<dbReference type="InterPro" id="IPR050177">
    <property type="entry name" value="Lipid_A_modif_metabolic_enz"/>
</dbReference>
<dbReference type="OrthoDB" id="504638at2"/>
<dbReference type="Proteomes" id="UP000017127">
    <property type="component" value="Unassembled WGS sequence"/>
</dbReference>